<feature type="transmembrane region" description="Helical" evidence="2">
    <location>
        <begin position="12"/>
        <end position="33"/>
    </location>
</feature>
<organism evidence="4 5">
    <name type="scientific">Schizopora paradoxa</name>
    <dbReference type="NCBI Taxonomy" id="27342"/>
    <lineage>
        <taxon>Eukaryota</taxon>
        <taxon>Fungi</taxon>
        <taxon>Dikarya</taxon>
        <taxon>Basidiomycota</taxon>
        <taxon>Agaricomycotina</taxon>
        <taxon>Agaricomycetes</taxon>
        <taxon>Hymenochaetales</taxon>
        <taxon>Schizoporaceae</taxon>
        <taxon>Schizopora</taxon>
    </lineage>
</organism>
<dbReference type="Pfam" id="PF00010">
    <property type="entry name" value="HLH"/>
    <property type="match status" value="1"/>
</dbReference>
<proteinExistence type="predicted"/>
<feature type="domain" description="BHLH" evidence="3">
    <location>
        <begin position="95"/>
        <end position="116"/>
    </location>
</feature>
<keyword evidence="2" id="KW-0812">Transmembrane</keyword>
<dbReference type="GO" id="GO:0046983">
    <property type="term" value="F:protein dimerization activity"/>
    <property type="evidence" value="ECO:0007669"/>
    <property type="project" value="InterPro"/>
</dbReference>
<feature type="compositionally biased region" description="Basic and acidic residues" evidence="1">
    <location>
        <begin position="92"/>
        <end position="116"/>
    </location>
</feature>
<feature type="region of interest" description="Disordered" evidence="1">
    <location>
        <begin position="61"/>
        <end position="116"/>
    </location>
</feature>
<gene>
    <name evidence="4" type="ORF">SCHPADRAFT_837376</name>
</gene>
<dbReference type="STRING" id="27342.A0A0H2R516"/>
<dbReference type="PROSITE" id="PS50888">
    <property type="entry name" value="BHLH"/>
    <property type="match status" value="1"/>
</dbReference>
<accession>A0A0H2R516</accession>
<evidence type="ECO:0000313" key="4">
    <source>
        <dbReference type="EMBL" id="KLO06914.1"/>
    </source>
</evidence>
<dbReference type="OrthoDB" id="8964853at2759"/>
<evidence type="ECO:0000256" key="1">
    <source>
        <dbReference type="SAM" id="MobiDB-lite"/>
    </source>
</evidence>
<dbReference type="Proteomes" id="UP000053477">
    <property type="component" value="Unassembled WGS sequence"/>
</dbReference>
<keyword evidence="5" id="KW-1185">Reference proteome</keyword>
<evidence type="ECO:0000259" key="3">
    <source>
        <dbReference type="PROSITE" id="PS50888"/>
    </source>
</evidence>
<dbReference type="EMBL" id="KQ086173">
    <property type="protein sequence ID" value="KLO06914.1"/>
    <property type="molecule type" value="Genomic_DNA"/>
</dbReference>
<evidence type="ECO:0000256" key="2">
    <source>
        <dbReference type="SAM" id="Phobius"/>
    </source>
</evidence>
<dbReference type="InterPro" id="IPR011598">
    <property type="entry name" value="bHLH_dom"/>
</dbReference>
<feature type="non-terminal residue" evidence="4">
    <location>
        <position position="116"/>
    </location>
</feature>
<name>A0A0H2R516_9AGAM</name>
<dbReference type="InParanoid" id="A0A0H2R516"/>
<evidence type="ECO:0000313" key="5">
    <source>
        <dbReference type="Proteomes" id="UP000053477"/>
    </source>
</evidence>
<keyword evidence="2" id="KW-0472">Membrane</keyword>
<dbReference type="AlphaFoldDB" id="A0A0H2R516"/>
<sequence>MGLVSSIFVFDLLGYSYSVVSLAILRLLSYVLFRSLYSLVRYIRYLARSLVFTSLIASPFQKPSVASTAPTTTSTTPSAPTAPKRKPSRRANTAERRATHNAVERQRRETLNGRFL</sequence>
<feature type="compositionally biased region" description="Low complexity" evidence="1">
    <location>
        <begin position="63"/>
        <end position="82"/>
    </location>
</feature>
<dbReference type="InterPro" id="IPR036638">
    <property type="entry name" value="HLH_DNA-bd_sf"/>
</dbReference>
<dbReference type="SUPFAM" id="SSF47459">
    <property type="entry name" value="HLH, helix-loop-helix DNA-binding domain"/>
    <property type="match status" value="1"/>
</dbReference>
<protein>
    <recommendedName>
        <fullName evidence="3">BHLH domain-containing protein</fullName>
    </recommendedName>
</protein>
<keyword evidence="2" id="KW-1133">Transmembrane helix</keyword>
<reference evidence="4 5" key="1">
    <citation type="submission" date="2015-04" db="EMBL/GenBank/DDBJ databases">
        <title>Complete genome sequence of Schizopora paradoxa KUC8140, a cosmopolitan wood degrader in East Asia.</title>
        <authorList>
            <consortium name="DOE Joint Genome Institute"/>
            <person name="Min B."/>
            <person name="Park H."/>
            <person name="Jang Y."/>
            <person name="Kim J.-J."/>
            <person name="Kim K.H."/>
            <person name="Pangilinan J."/>
            <person name="Lipzen A."/>
            <person name="Riley R."/>
            <person name="Grigoriev I.V."/>
            <person name="Spatafora J.W."/>
            <person name="Choi I.-G."/>
        </authorList>
    </citation>
    <scope>NUCLEOTIDE SEQUENCE [LARGE SCALE GENOMIC DNA]</scope>
    <source>
        <strain evidence="4 5">KUC8140</strain>
    </source>
</reference>